<dbReference type="Proteomes" id="UP000514752">
    <property type="component" value="Chromosome"/>
</dbReference>
<keyword evidence="1" id="KW-1133">Transmembrane helix</keyword>
<evidence type="ECO:0000313" key="3">
    <source>
        <dbReference type="Proteomes" id="UP000514752"/>
    </source>
</evidence>
<keyword evidence="1" id="KW-0472">Membrane</keyword>
<evidence type="ECO:0000313" key="2">
    <source>
        <dbReference type="EMBL" id="QMT40894.1"/>
    </source>
</evidence>
<proteinExistence type="predicted"/>
<dbReference type="KEGG" id="nsg:H3L94_02225"/>
<evidence type="ECO:0000256" key="1">
    <source>
        <dbReference type="SAM" id="Phobius"/>
    </source>
</evidence>
<name>A0A7D7NGI5_9NEIS</name>
<dbReference type="EMBL" id="CP059567">
    <property type="protein sequence ID" value="QMT40894.1"/>
    <property type="molecule type" value="Genomic_DNA"/>
</dbReference>
<accession>A0A7D7NGI5</accession>
<protein>
    <submittedName>
        <fullName evidence="2">Uncharacterized protein</fullName>
    </submittedName>
</protein>
<organism evidence="2 3">
    <name type="scientific">Neisseria shayeganii</name>
    <dbReference type="NCBI Taxonomy" id="607712"/>
    <lineage>
        <taxon>Bacteria</taxon>
        <taxon>Pseudomonadati</taxon>
        <taxon>Pseudomonadota</taxon>
        <taxon>Betaproteobacteria</taxon>
        <taxon>Neisseriales</taxon>
        <taxon>Neisseriaceae</taxon>
        <taxon>Neisseria</taxon>
    </lineage>
</organism>
<reference evidence="2 3" key="1">
    <citation type="submission" date="2020-07" db="EMBL/GenBank/DDBJ databases">
        <title>Genomic diversity of species in the Neisseriaceae family.</title>
        <authorList>
            <person name="Vincent A.T."/>
            <person name="Bernet E."/>
            <person name="Veyrier F.J."/>
        </authorList>
    </citation>
    <scope>NUCLEOTIDE SEQUENCE [LARGE SCALE GENOMIC DNA]</scope>
    <source>
        <strain evidence="2 3">DSM 22244</strain>
    </source>
</reference>
<dbReference type="RefSeq" id="WP_182122486.1">
    <property type="nucleotide sequence ID" value="NZ_CP059567.1"/>
</dbReference>
<feature type="transmembrane region" description="Helical" evidence="1">
    <location>
        <begin position="46"/>
        <end position="63"/>
    </location>
</feature>
<gene>
    <name evidence="2" type="ORF">H3L94_02225</name>
</gene>
<sequence>MSIEKIYYAGLTLLLAVSMLLSPFFYVRLRKTARQRPTAARWRKVWLANLLATLLVLLIWWWLRA</sequence>
<keyword evidence="1" id="KW-0812">Transmembrane</keyword>
<feature type="transmembrane region" description="Helical" evidence="1">
    <location>
        <begin position="6"/>
        <end position="26"/>
    </location>
</feature>
<dbReference type="AlphaFoldDB" id="A0A7D7NGI5"/>